<evidence type="ECO:0000256" key="7">
    <source>
        <dbReference type="PIRSR" id="PIRSR000915-3"/>
    </source>
</evidence>
<feature type="active site" description="Nucleophile" evidence="5">
    <location>
        <position position="10"/>
    </location>
</feature>
<sequence>MKAYDGYLIDLDGTMYLGKERIEAAPGFIQRLKDAGKKHLYVTNNSTRTQEQVAAKLRQMDIAANPEDVFTTSMATAAYIREHNPAARVFAIGEEGLFDALAKEELTLAEEDCDYVVIGLDTSITYEKLAKACLLVRAGATFLSTNSDRALPTDSGLMPGNGAITSVISVSTGIEPTFIGKPENIMMEQARKLLDLDKEQVLMVGDNYLTDITAGIRAGMDTLMVCTGFTRREELPLLNPKPTYTIDTLTEWEFK</sequence>
<feature type="binding site" evidence="7">
    <location>
        <position position="12"/>
    </location>
    <ligand>
        <name>Mg(2+)</name>
        <dbReference type="ChEBI" id="CHEBI:18420"/>
    </ligand>
</feature>
<dbReference type="EMBL" id="CP008876">
    <property type="protein sequence ID" value="AIF68217.1"/>
    <property type="molecule type" value="Genomic_DNA"/>
</dbReference>
<dbReference type="InterPro" id="IPR036412">
    <property type="entry name" value="HAD-like_sf"/>
</dbReference>
<dbReference type="CDD" id="cd07530">
    <property type="entry name" value="HAD_Pase_UmpH-like"/>
    <property type="match status" value="1"/>
</dbReference>
<dbReference type="GO" id="GO:0005737">
    <property type="term" value="C:cytoplasm"/>
    <property type="evidence" value="ECO:0007669"/>
    <property type="project" value="TreeGrafter"/>
</dbReference>
<dbReference type="SUPFAM" id="SSF56784">
    <property type="entry name" value="HAD-like"/>
    <property type="match status" value="1"/>
</dbReference>
<dbReference type="Pfam" id="PF13344">
    <property type="entry name" value="Hydrolase_6"/>
    <property type="match status" value="1"/>
</dbReference>
<dbReference type="PANTHER" id="PTHR19288:SF46">
    <property type="entry name" value="HALOACID DEHALOGENASE-LIKE HYDROLASE DOMAIN-CONTAINING PROTEIN 2"/>
    <property type="match status" value="1"/>
</dbReference>
<dbReference type="InterPro" id="IPR023214">
    <property type="entry name" value="HAD_sf"/>
</dbReference>
<dbReference type="Gene3D" id="3.40.50.1000">
    <property type="entry name" value="HAD superfamily/HAD-like"/>
    <property type="match status" value="2"/>
</dbReference>
<evidence type="ECO:0000313" key="8">
    <source>
        <dbReference type="EMBL" id="AIF68217.1"/>
    </source>
</evidence>
<dbReference type="InterPro" id="IPR006354">
    <property type="entry name" value="HAD-SF_hydro_IIA_hyp1"/>
</dbReference>
<feature type="binding site" evidence="6">
    <location>
        <position position="181"/>
    </location>
    <ligand>
        <name>substrate</name>
    </ligand>
</feature>
<keyword evidence="4 7" id="KW-0460">Magnesium</keyword>
<keyword evidence="2 7" id="KW-0479">Metal-binding</keyword>
<evidence type="ECO:0000256" key="4">
    <source>
        <dbReference type="ARBA" id="ARBA00022842"/>
    </source>
</evidence>
<organism evidence="8 9">
    <name type="scientific">Terribacillus saccharophilus</name>
    <dbReference type="NCBI Taxonomy" id="361277"/>
    <lineage>
        <taxon>Bacteria</taxon>
        <taxon>Bacillati</taxon>
        <taxon>Bacillota</taxon>
        <taxon>Bacilli</taxon>
        <taxon>Bacillales</taxon>
        <taxon>Bacillaceae</taxon>
        <taxon>Terribacillus</taxon>
    </lineage>
</organism>
<evidence type="ECO:0000256" key="5">
    <source>
        <dbReference type="PIRSR" id="PIRSR000915-1"/>
    </source>
</evidence>
<dbReference type="NCBIfam" id="TIGR01460">
    <property type="entry name" value="HAD-SF-IIA"/>
    <property type="match status" value="1"/>
</dbReference>
<evidence type="ECO:0000256" key="6">
    <source>
        <dbReference type="PIRSR" id="PIRSR000915-2"/>
    </source>
</evidence>
<feature type="active site" description="Proton donor" evidence="5">
    <location>
        <position position="12"/>
    </location>
</feature>
<dbReference type="GO" id="GO:0046872">
    <property type="term" value="F:metal ion binding"/>
    <property type="evidence" value="ECO:0007669"/>
    <property type="project" value="UniProtKB-KW"/>
</dbReference>
<dbReference type="PANTHER" id="PTHR19288">
    <property type="entry name" value="4-NITROPHENYLPHOSPHATASE-RELATED"/>
    <property type="match status" value="1"/>
</dbReference>
<dbReference type="RefSeq" id="WP_038564933.1">
    <property type="nucleotide sequence ID" value="NZ_CP008876.1"/>
</dbReference>
<dbReference type="KEGG" id="tap:GZ22_17320"/>
<name>A0A075LQF4_9BACI</name>
<dbReference type="Proteomes" id="UP000027980">
    <property type="component" value="Chromosome"/>
</dbReference>
<dbReference type="Pfam" id="PF13242">
    <property type="entry name" value="Hydrolase_like"/>
    <property type="match status" value="1"/>
</dbReference>
<dbReference type="GO" id="GO:0016791">
    <property type="term" value="F:phosphatase activity"/>
    <property type="evidence" value="ECO:0007669"/>
    <property type="project" value="TreeGrafter"/>
</dbReference>
<keyword evidence="3 8" id="KW-0378">Hydrolase</keyword>
<dbReference type="GeneID" id="34223138"/>
<dbReference type="HOGENOM" id="CLU_043473_1_1_9"/>
<comment type="similarity">
    <text evidence="1">Belongs to the HAD-like hydrolase superfamily. NagD family.</text>
</comment>
<accession>A0A075LQF4</accession>
<feature type="binding site" evidence="7">
    <location>
        <position position="10"/>
    </location>
    <ligand>
        <name>Mg(2+)</name>
        <dbReference type="ChEBI" id="CHEBI:18420"/>
    </ligand>
</feature>
<dbReference type="SFLD" id="SFLDG01139">
    <property type="entry name" value="C2.A:_Pyridoxal_Phosphate_Phos"/>
    <property type="match status" value="1"/>
</dbReference>
<evidence type="ECO:0000256" key="1">
    <source>
        <dbReference type="ARBA" id="ARBA00006696"/>
    </source>
</evidence>
<dbReference type="InterPro" id="IPR006357">
    <property type="entry name" value="HAD-SF_hydro_IIA"/>
</dbReference>
<evidence type="ECO:0000256" key="3">
    <source>
        <dbReference type="ARBA" id="ARBA00022801"/>
    </source>
</evidence>
<comment type="cofactor">
    <cofactor evidence="7">
        <name>Mg(2+)</name>
        <dbReference type="ChEBI" id="CHEBI:18420"/>
    </cofactor>
    <text evidence="7">Divalent metal ions. Mg(2+) is the most effective.</text>
</comment>
<protein>
    <submittedName>
        <fullName evidence="8">HAD family hydrolase</fullName>
    </submittedName>
</protein>
<dbReference type="OrthoDB" id="9810449at2"/>
<dbReference type="PIRSF" id="PIRSF000915">
    <property type="entry name" value="PGP-type_phosphatase"/>
    <property type="match status" value="1"/>
</dbReference>
<feature type="binding site" evidence="7">
    <location>
        <position position="206"/>
    </location>
    <ligand>
        <name>Mg(2+)</name>
        <dbReference type="ChEBI" id="CHEBI:18420"/>
    </ligand>
</feature>
<reference evidence="8 9" key="1">
    <citation type="submission" date="2014-07" db="EMBL/GenBank/DDBJ databases">
        <title>Complete genome sequence of a moderately halophilic bacterium Terribacillus aidingensis MP602, isolated from Cryptomeria fortunei in Tianmu mountain in China.</title>
        <authorList>
            <person name="Wang Y."/>
            <person name="Lu P."/>
            <person name="Zhang L."/>
        </authorList>
    </citation>
    <scope>NUCLEOTIDE SEQUENCE [LARGE SCALE GENOMIC DNA]</scope>
    <source>
        <strain evidence="8 9">MP602</strain>
    </source>
</reference>
<evidence type="ECO:0000313" key="9">
    <source>
        <dbReference type="Proteomes" id="UP000027980"/>
    </source>
</evidence>
<dbReference type="NCBIfam" id="TIGR01457">
    <property type="entry name" value="HAD-SF-IIA-hyp2"/>
    <property type="match status" value="1"/>
</dbReference>
<dbReference type="SFLD" id="SFLDS00003">
    <property type="entry name" value="Haloacid_Dehalogenase"/>
    <property type="match status" value="1"/>
</dbReference>
<evidence type="ECO:0000256" key="2">
    <source>
        <dbReference type="ARBA" id="ARBA00022723"/>
    </source>
</evidence>
<dbReference type="FunFam" id="3.40.50.1000:FF:000053">
    <property type="entry name" value="TIGR01457 family HAD hydrolase"/>
    <property type="match status" value="1"/>
</dbReference>
<proteinExistence type="inferred from homology"/>
<gene>
    <name evidence="8" type="ORF">GZ22_17320</name>
</gene>
<dbReference type="AlphaFoldDB" id="A0A075LQF4"/>